<evidence type="ECO:0000256" key="1">
    <source>
        <dbReference type="SAM" id="MobiDB-lite"/>
    </source>
</evidence>
<gene>
    <name evidence="2" type="ORF">EM595_0110</name>
</gene>
<keyword evidence="3" id="KW-1185">Reference proteome</keyword>
<accession>A0A0U5KZP5</accession>
<reference evidence="3" key="1">
    <citation type="submission" date="2015-11" db="EMBL/GenBank/DDBJ databases">
        <authorList>
            <person name="Blom J."/>
        </authorList>
    </citation>
    <scope>NUCLEOTIDE SEQUENCE [LARGE SCALE GENOMIC DNA]</scope>
</reference>
<dbReference type="Proteomes" id="UP000059419">
    <property type="component" value="Chromosome 1"/>
</dbReference>
<evidence type="ECO:0000313" key="3">
    <source>
        <dbReference type="Proteomes" id="UP000059419"/>
    </source>
</evidence>
<organism evidence="2 3">
    <name type="scientific">Duffyella gerundensis</name>
    <dbReference type="NCBI Taxonomy" id="1619313"/>
    <lineage>
        <taxon>Bacteria</taxon>
        <taxon>Pseudomonadati</taxon>
        <taxon>Pseudomonadota</taxon>
        <taxon>Gammaproteobacteria</taxon>
        <taxon>Enterobacterales</taxon>
        <taxon>Erwiniaceae</taxon>
        <taxon>Duffyella</taxon>
    </lineage>
</organism>
<protein>
    <submittedName>
        <fullName evidence="2">Uncharacterized protein</fullName>
    </submittedName>
</protein>
<dbReference type="KEGG" id="ege:EM595_0110"/>
<dbReference type="EMBL" id="LN907827">
    <property type="protein sequence ID" value="CUU22347.1"/>
    <property type="molecule type" value="Genomic_DNA"/>
</dbReference>
<sequence length="39" mass="4408">MRQVNKADNFRGDGKQGTPAVPIKKEAEASFHHEQRVTE</sequence>
<feature type="compositionally biased region" description="Basic and acidic residues" evidence="1">
    <location>
        <begin position="23"/>
        <end position="39"/>
    </location>
</feature>
<dbReference type="PATRIC" id="fig|1619313.3.peg.112"/>
<name>A0A0U5KZP5_9GAMM</name>
<evidence type="ECO:0000313" key="2">
    <source>
        <dbReference type="EMBL" id="CUU22347.1"/>
    </source>
</evidence>
<dbReference type="AlphaFoldDB" id="A0A0U5KZP5"/>
<proteinExistence type="predicted"/>
<feature type="region of interest" description="Disordered" evidence="1">
    <location>
        <begin position="1"/>
        <end position="39"/>
    </location>
</feature>